<reference evidence="3" key="1">
    <citation type="journal article" date="2020" name="New Phytol.">
        <title>Comparative genomics reveals dynamic genome evolution in host specialist ectomycorrhizal fungi.</title>
        <authorList>
            <person name="Lofgren L.A."/>
            <person name="Nguyen N.H."/>
            <person name="Vilgalys R."/>
            <person name="Ruytinx J."/>
            <person name="Liao H.L."/>
            <person name="Branco S."/>
            <person name="Kuo A."/>
            <person name="LaButti K."/>
            <person name="Lipzen A."/>
            <person name="Andreopoulos W."/>
            <person name="Pangilinan J."/>
            <person name="Riley R."/>
            <person name="Hundley H."/>
            <person name="Na H."/>
            <person name="Barry K."/>
            <person name="Grigoriev I.V."/>
            <person name="Stajich J.E."/>
            <person name="Kennedy P.G."/>
        </authorList>
    </citation>
    <scope>NUCLEOTIDE SEQUENCE</scope>
    <source>
        <strain evidence="3">FC423</strain>
    </source>
</reference>
<feature type="region of interest" description="Disordered" evidence="2">
    <location>
        <begin position="1"/>
        <end position="25"/>
    </location>
</feature>
<dbReference type="GO" id="GO:0006361">
    <property type="term" value="P:transcription initiation at RNA polymerase I promoter"/>
    <property type="evidence" value="ECO:0007669"/>
    <property type="project" value="InterPro"/>
</dbReference>
<feature type="region of interest" description="Disordered" evidence="2">
    <location>
        <begin position="312"/>
        <end position="344"/>
    </location>
</feature>
<organism evidence="3 4">
    <name type="scientific">Suillus discolor</name>
    <dbReference type="NCBI Taxonomy" id="1912936"/>
    <lineage>
        <taxon>Eukaryota</taxon>
        <taxon>Fungi</taxon>
        <taxon>Dikarya</taxon>
        <taxon>Basidiomycota</taxon>
        <taxon>Agaricomycotina</taxon>
        <taxon>Agaricomycetes</taxon>
        <taxon>Agaricomycetidae</taxon>
        <taxon>Boletales</taxon>
        <taxon>Suillineae</taxon>
        <taxon>Suillaceae</taxon>
        <taxon>Suillus</taxon>
    </lineage>
</organism>
<keyword evidence="3" id="KW-0648">Protein biosynthesis</keyword>
<gene>
    <name evidence="3" type="ORF">F5147DRAFT_245243</name>
</gene>
<dbReference type="GeneID" id="64691073"/>
<dbReference type="GO" id="GO:0005634">
    <property type="term" value="C:nucleus"/>
    <property type="evidence" value="ECO:0007669"/>
    <property type="project" value="TreeGrafter"/>
</dbReference>
<feature type="compositionally biased region" description="Acidic residues" evidence="2">
    <location>
        <begin position="315"/>
        <end position="326"/>
    </location>
</feature>
<dbReference type="PANTHER" id="PTHR12790">
    <property type="entry name" value="TRANSCRIPTION INITIATION FACTOR IA RRN3"/>
    <property type="match status" value="1"/>
</dbReference>
<dbReference type="GO" id="GO:0003743">
    <property type="term" value="F:translation initiation factor activity"/>
    <property type="evidence" value="ECO:0007669"/>
    <property type="project" value="UniProtKB-KW"/>
</dbReference>
<dbReference type="RefSeq" id="XP_041291133.1">
    <property type="nucleotide sequence ID" value="XM_041428814.1"/>
</dbReference>
<keyword evidence="4" id="KW-1185">Reference proteome</keyword>
<comment type="caution">
    <text evidence="3">The sequence shown here is derived from an EMBL/GenBank/DDBJ whole genome shotgun (WGS) entry which is preliminary data.</text>
</comment>
<dbReference type="AlphaFoldDB" id="A0A9P7JSS7"/>
<evidence type="ECO:0000256" key="2">
    <source>
        <dbReference type="SAM" id="MobiDB-lite"/>
    </source>
</evidence>
<evidence type="ECO:0000313" key="3">
    <source>
        <dbReference type="EMBL" id="KAG2105083.1"/>
    </source>
</evidence>
<protein>
    <submittedName>
        <fullName evidence="3">RNA polymerase I-specific transcription initiation factor RRN3</fullName>
    </submittedName>
</protein>
<dbReference type="InterPro" id="IPR007991">
    <property type="entry name" value="RNA_pol_I_trans_ini_fac_RRN3"/>
</dbReference>
<feature type="compositionally biased region" description="Polar residues" evidence="2">
    <location>
        <begin position="1"/>
        <end position="15"/>
    </location>
</feature>
<dbReference type="Proteomes" id="UP000823399">
    <property type="component" value="Unassembled WGS sequence"/>
</dbReference>
<dbReference type="Pfam" id="PF05327">
    <property type="entry name" value="RRN3"/>
    <property type="match status" value="1"/>
</dbReference>
<dbReference type="PANTHER" id="PTHR12790:SF0">
    <property type="entry name" value="RNA POLYMERASE I-SPECIFIC TRANSCRIPTION INITIATION FACTOR RRN3-RELATED"/>
    <property type="match status" value="1"/>
</dbReference>
<accession>A0A9P7JSS7</accession>
<keyword evidence="3" id="KW-0396">Initiation factor</keyword>
<name>A0A9P7JSS7_9AGAM</name>
<dbReference type="EMBL" id="JABBWM010000039">
    <property type="protein sequence ID" value="KAG2105083.1"/>
    <property type="molecule type" value="Genomic_DNA"/>
</dbReference>
<dbReference type="OrthoDB" id="26970at2759"/>
<comment type="similarity">
    <text evidence="1">Belongs to the RRN3 family.</text>
</comment>
<evidence type="ECO:0000256" key="1">
    <source>
        <dbReference type="ARBA" id="ARBA00010098"/>
    </source>
</evidence>
<sequence length="718" mass="80314">MDPHSRLSQFNQRTPKTGPFSPSVRFEPTQKVTLDKYTKAYSSSMPSDSPLFTSRPIATNSRVKQDEQFKKDMFLAYVNKAIREKLNGHSKDFDDLVDQFSPNKSTLAPTVPSLQLRIWLSALSHVLSRLERRHAPLVEAIVRLPWSTMDAVFVKSYIVFIGMLISARPEYLSLVLNRIAMGFTYQSGLLAVASNLEGSTPLTRRVIYDRQHTLLEHLINLVPTLPSSLAPLLVRNFPHKRQPQAAHVAYIRNLLRITEYCGELSERVLGLIVDRALMVDVEIQVELEELEDTEPTDGELFEFDPFDTIVGQEGDSSDDEDVDDSLSDLSSDASSDSDAEDTPMDTRHVHDMVSKLDAILKLVFDHFNKLHSSILTVVPSSPSIHPTTTHDRDPQSHEPHTLLAIQFHTLLAIFDRSILRTFKSRYTQFLLFWYASLHPEFSDLFLGLLVDKALFGSASASSVERAAASSYIGSFVSRAQFIDREGARRAVKVLCAFLGAHLDAVEAGNAASNNHSVFYAVVQSVFLVFCFRWRDLQEEPDEQEVGRKIWISELGVVQRVITSDLNPLKVCSQNVVHQFARIAQATDFTYCFSILEANKRAPYPVFAGVAPGSAGPEDLHTFFPFDPFKLPRSGEYIQGVYREWAAVAIDDEEEEDEDDLIEEDPTFDEWEHGRGGSCIPITASKRGESDDDGLGASFGGMSISPARTRTVAMAISVS</sequence>
<evidence type="ECO:0000313" key="4">
    <source>
        <dbReference type="Proteomes" id="UP000823399"/>
    </source>
</evidence>
<proteinExistence type="inferred from homology"/>
<dbReference type="GO" id="GO:0001042">
    <property type="term" value="F:RNA polymerase I core binding"/>
    <property type="evidence" value="ECO:0007669"/>
    <property type="project" value="TreeGrafter"/>
</dbReference>
<dbReference type="GO" id="GO:0001181">
    <property type="term" value="F:RNA polymerase I general transcription initiation factor activity"/>
    <property type="evidence" value="ECO:0007669"/>
    <property type="project" value="InterPro"/>
</dbReference>